<evidence type="ECO:0000313" key="2">
    <source>
        <dbReference type="EMBL" id="MXN16337.1"/>
    </source>
</evidence>
<evidence type="ECO:0000313" key="3">
    <source>
        <dbReference type="Proteomes" id="UP000477911"/>
    </source>
</evidence>
<dbReference type="Proteomes" id="UP000477911">
    <property type="component" value="Unassembled WGS sequence"/>
</dbReference>
<organism evidence="2 3">
    <name type="scientific">Pseudooceanicola albus</name>
    <dbReference type="NCBI Taxonomy" id="2692189"/>
    <lineage>
        <taxon>Bacteria</taxon>
        <taxon>Pseudomonadati</taxon>
        <taxon>Pseudomonadota</taxon>
        <taxon>Alphaproteobacteria</taxon>
        <taxon>Rhodobacterales</taxon>
        <taxon>Paracoccaceae</taxon>
        <taxon>Pseudooceanicola</taxon>
    </lineage>
</organism>
<keyword evidence="1" id="KW-1133">Transmembrane helix</keyword>
<comment type="caution">
    <text evidence="2">The sequence shown here is derived from an EMBL/GenBank/DDBJ whole genome shotgun (WGS) entry which is preliminary data.</text>
</comment>
<sequence length="97" mass="10534">MFGKSAEFWTVVCGMVLWAMVRAESEPLHRRLVKTAASAFLAYGLSPTIAPWTRGSEVLAALGIMAVGLIVLDTATGLISDREFIKELIRRRIGGKG</sequence>
<dbReference type="AlphaFoldDB" id="A0A6L7FYY8"/>
<gene>
    <name evidence="2" type="ORF">GR170_00705</name>
</gene>
<keyword evidence="1" id="KW-0472">Membrane</keyword>
<dbReference type="EMBL" id="WUMU01000001">
    <property type="protein sequence ID" value="MXN16337.1"/>
    <property type="molecule type" value="Genomic_DNA"/>
</dbReference>
<reference evidence="2 3" key="1">
    <citation type="submission" date="2019-12" db="EMBL/GenBank/DDBJ databases">
        <authorList>
            <person name="Li M."/>
        </authorList>
    </citation>
    <scope>NUCLEOTIDE SEQUENCE [LARGE SCALE GENOMIC DNA]</scope>
    <source>
        <strain evidence="2 3">GBMRC 2024</strain>
    </source>
</reference>
<keyword evidence="3" id="KW-1185">Reference proteome</keyword>
<keyword evidence="1" id="KW-0812">Transmembrane</keyword>
<accession>A0A6L7FYY8</accession>
<feature type="transmembrane region" description="Helical" evidence="1">
    <location>
        <begin position="58"/>
        <end position="80"/>
    </location>
</feature>
<dbReference type="RefSeq" id="WP_160890881.1">
    <property type="nucleotide sequence ID" value="NZ_WUMU01000001.1"/>
</dbReference>
<evidence type="ECO:0000256" key="1">
    <source>
        <dbReference type="SAM" id="Phobius"/>
    </source>
</evidence>
<proteinExistence type="predicted"/>
<protein>
    <submittedName>
        <fullName evidence="2">Uncharacterized protein</fullName>
    </submittedName>
</protein>
<name>A0A6L7FYY8_9RHOB</name>